<protein>
    <submittedName>
        <fullName evidence="10">Pyruvate formate-lyase activating enzyme</fullName>
    </submittedName>
</protein>
<dbReference type="InterPro" id="IPR040074">
    <property type="entry name" value="BssD/PflA/YjjW"/>
</dbReference>
<dbReference type="InterPro" id="IPR007197">
    <property type="entry name" value="rSAM"/>
</dbReference>
<dbReference type="PANTHER" id="PTHR30352">
    <property type="entry name" value="PYRUVATE FORMATE-LYASE-ACTIVATING ENZYME"/>
    <property type="match status" value="1"/>
</dbReference>
<dbReference type="PIRSF" id="PIRSF000371">
    <property type="entry name" value="PFL_act_enz"/>
    <property type="match status" value="1"/>
</dbReference>
<dbReference type="Pfam" id="PF04055">
    <property type="entry name" value="Radical_SAM"/>
    <property type="match status" value="1"/>
</dbReference>
<dbReference type="Gene3D" id="3.30.70.20">
    <property type="match status" value="1"/>
</dbReference>
<dbReference type="PROSITE" id="PS51379">
    <property type="entry name" value="4FE4S_FER_2"/>
    <property type="match status" value="2"/>
</dbReference>
<keyword evidence="11" id="KW-1185">Reference proteome</keyword>
<dbReference type="NCBIfam" id="TIGR02494">
    <property type="entry name" value="PFLE_PFLC"/>
    <property type="match status" value="1"/>
</dbReference>
<dbReference type="PROSITE" id="PS51918">
    <property type="entry name" value="RADICAL_SAM"/>
    <property type="match status" value="1"/>
</dbReference>
<evidence type="ECO:0000313" key="10">
    <source>
        <dbReference type="EMBL" id="OLN28817.1"/>
    </source>
</evidence>
<dbReference type="SUPFAM" id="SSF102114">
    <property type="entry name" value="Radical SAM enzymes"/>
    <property type="match status" value="1"/>
</dbReference>
<dbReference type="Gene3D" id="3.20.20.70">
    <property type="entry name" value="Aldolase class I"/>
    <property type="match status" value="1"/>
</dbReference>
<feature type="domain" description="Radical SAM core" evidence="9">
    <location>
        <begin position="19"/>
        <end position="301"/>
    </location>
</feature>
<dbReference type="PROSITE" id="PS00198">
    <property type="entry name" value="4FE4S_FER_1"/>
    <property type="match status" value="1"/>
</dbReference>
<keyword evidence="5" id="KW-0408">Iron</keyword>
<keyword evidence="4" id="KW-0479">Metal-binding</keyword>
<evidence type="ECO:0000259" key="9">
    <source>
        <dbReference type="PROSITE" id="PS51918"/>
    </source>
</evidence>
<dbReference type="AlphaFoldDB" id="A0A1Q8QN98"/>
<name>A0A1Q8QN98_9FIRM</name>
<evidence type="ECO:0000256" key="4">
    <source>
        <dbReference type="ARBA" id="ARBA00022723"/>
    </source>
</evidence>
<evidence type="ECO:0000256" key="2">
    <source>
        <dbReference type="ARBA" id="ARBA00022485"/>
    </source>
</evidence>
<evidence type="ECO:0000256" key="6">
    <source>
        <dbReference type="ARBA" id="ARBA00023014"/>
    </source>
</evidence>
<comment type="catalytic activity">
    <reaction evidence="7">
        <text>glycyl-[protein] + reduced [flavodoxin] + S-adenosyl-L-methionine = glycin-2-yl radical-[protein] + semiquinone [flavodoxin] + 5'-deoxyadenosine + L-methionine + H(+)</text>
        <dbReference type="Rhea" id="RHEA:61976"/>
        <dbReference type="Rhea" id="RHEA-COMP:10622"/>
        <dbReference type="Rhea" id="RHEA-COMP:14480"/>
        <dbReference type="Rhea" id="RHEA-COMP:15993"/>
        <dbReference type="Rhea" id="RHEA-COMP:15994"/>
        <dbReference type="ChEBI" id="CHEBI:15378"/>
        <dbReference type="ChEBI" id="CHEBI:17319"/>
        <dbReference type="ChEBI" id="CHEBI:29947"/>
        <dbReference type="ChEBI" id="CHEBI:32722"/>
        <dbReference type="ChEBI" id="CHEBI:57618"/>
        <dbReference type="ChEBI" id="CHEBI:57844"/>
        <dbReference type="ChEBI" id="CHEBI:59789"/>
        <dbReference type="ChEBI" id="CHEBI:140311"/>
    </reaction>
</comment>
<keyword evidence="10" id="KW-0670">Pyruvate</keyword>
<comment type="caution">
    <text evidence="10">The sequence shown here is derived from an EMBL/GenBank/DDBJ whole genome shotgun (WGS) entry which is preliminary data.</text>
</comment>
<keyword evidence="3" id="KW-0949">S-adenosyl-L-methionine</keyword>
<dbReference type="SFLD" id="SFLDS00029">
    <property type="entry name" value="Radical_SAM"/>
    <property type="match status" value="1"/>
</dbReference>
<dbReference type="InterPro" id="IPR034457">
    <property type="entry name" value="Organic_radical-activating"/>
</dbReference>
<dbReference type="Proteomes" id="UP000186102">
    <property type="component" value="Unassembled WGS sequence"/>
</dbReference>
<keyword evidence="2" id="KW-0004">4Fe-4S</keyword>
<dbReference type="EMBL" id="MLBF01000039">
    <property type="protein sequence ID" value="OLN28817.1"/>
    <property type="molecule type" value="Genomic_DNA"/>
</dbReference>
<evidence type="ECO:0000256" key="7">
    <source>
        <dbReference type="ARBA" id="ARBA00047365"/>
    </source>
</evidence>
<evidence type="ECO:0000259" key="8">
    <source>
        <dbReference type="PROSITE" id="PS51379"/>
    </source>
</evidence>
<accession>A0A1Q8QN98</accession>
<dbReference type="OrthoDB" id="9782387at2"/>
<dbReference type="InterPro" id="IPR058240">
    <property type="entry name" value="rSAM_sf"/>
</dbReference>
<feature type="domain" description="4Fe-4S ferredoxin-type" evidence="8">
    <location>
        <begin position="81"/>
        <end position="110"/>
    </location>
</feature>
<proteinExistence type="predicted"/>
<dbReference type="STRING" id="1888891.DSOL_3894"/>
<reference evidence="10 11" key="1">
    <citation type="submission" date="2016-09" db="EMBL/GenBank/DDBJ databases">
        <title>Complete genome of Desulfosporosinus sp. OL.</title>
        <authorList>
            <person name="Mardanov A."/>
            <person name="Beletsky A."/>
            <person name="Panova A."/>
            <person name="Karnachuk O."/>
            <person name="Ravin N."/>
        </authorList>
    </citation>
    <scope>NUCLEOTIDE SEQUENCE [LARGE SCALE GENOMIC DNA]</scope>
    <source>
        <strain evidence="10 11">OL</strain>
    </source>
</reference>
<evidence type="ECO:0000256" key="3">
    <source>
        <dbReference type="ARBA" id="ARBA00022691"/>
    </source>
</evidence>
<dbReference type="GO" id="GO:0046872">
    <property type="term" value="F:metal ion binding"/>
    <property type="evidence" value="ECO:0007669"/>
    <property type="project" value="UniProtKB-KW"/>
</dbReference>
<evidence type="ECO:0000256" key="1">
    <source>
        <dbReference type="ARBA" id="ARBA00001966"/>
    </source>
</evidence>
<organism evidence="10 11">
    <name type="scientific">Desulfosporosinus metallidurans</name>
    <dbReference type="NCBI Taxonomy" id="1888891"/>
    <lineage>
        <taxon>Bacteria</taxon>
        <taxon>Bacillati</taxon>
        <taxon>Bacillota</taxon>
        <taxon>Clostridia</taxon>
        <taxon>Eubacteriales</taxon>
        <taxon>Desulfitobacteriaceae</taxon>
        <taxon>Desulfosporosinus</taxon>
    </lineage>
</organism>
<keyword evidence="6" id="KW-0411">Iron-sulfur</keyword>
<sequence>MNHSKLMGSVLRIERTSIHDGQGLRTVLFLKGCPLKCRWCSTPESQRTDPEKGYVLDRCVKCGICVRSCLEGALAMSEDGLKILINAAKCKNCFVCVAKCPQNAFKKYGSIMSVREAIREISKDEIFFFHSGGGVTISGGEPLNQPDFVSEVLKECRELGIHTAIETSLHAPYENIETILPWLNVLYVDLKQMDQEFHKQWVGPDNSLILANIRRIDQANYPLEIIVRIPLIPGVNDSNSNLSATAEFCKSLKIIKGIELLAYHRLGMETYRNLGMDYPLQDLVPPSRERILERADFLSRQNPGVPIRVGGGLIS</sequence>
<dbReference type="InterPro" id="IPR013785">
    <property type="entry name" value="Aldolase_TIM"/>
</dbReference>
<evidence type="ECO:0000313" key="11">
    <source>
        <dbReference type="Proteomes" id="UP000186102"/>
    </source>
</evidence>
<comment type="cofactor">
    <cofactor evidence="1">
        <name>[4Fe-4S] cluster</name>
        <dbReference type="ChEBI" id="CHEBI:49883"/>
    </cofactor>
</comment>
<dbReference type="PANTHER" id="PTHR30352:SF4">
    <property type="entry name" value="PYRUVATE FORMATE-LYASE 2-ACTIVATING ENZYME"/>
    <property type="match status" value="1"/>
</dbReference>
<dbReference type="SFLD" id="SFLDG01118">
    <property type="entry name" value="activating_enzymes__group_2"/>
    <property type="match status" value="1"/>
</dbReference>
<dbReference type="GO" id="GO:0051539">
    <property type="term" value="F:4 iron, 4 sulfur cluster binding"/>
    <property type="evidence" value="ECO:0007669"/>
    <property type="project" value="UniProtKB-KW"/>
</dbReference>
<evidence type="ECO:0000256" key="5">
    <source>
        <dbReference type="ARBA" id="ARBA00023004"/>
    </source>
</evidence>
<keyword evidence="10" id="KW-0456">Lyase</keyword>
<dbReference type="SFLD" id="SFLDG01066">
    <property type="entry name" value="organic_radical-activating_enz"/>
    <property type="match status" value="1"/>
</dbReference>
<dbReference type="InterPro" id="IPR012839">
    <property type="entry name" value="Organic_radical_activase"/>
</dbReference>
<dbReference type="Pfam" id="PF13353">
    <property type="entry name" value="Fer4_12"/>
    <property type="match status" value="1"/>
</dbReference>
<dbReference type="SUPFAM" id="SSF54862">
    <property type="entry name" value="4Fe-4S ferredoxins"/>
    <property type="match status" value="1"/>
</dbReference>
<feature type="domain" description="4Fe-4S ferredoxin-type" evidence="8">
    <location>
        <begin position="50"/>
        <end position="79"/>
    </location>
</feature>
<gene>
    <name evidence="10" type="ORF">DSOL_3894</name>
</gene>
<dbReference type="InterPro" id="IPR017896">
    <property type="entry name" value="4Fe4S_Fe-S-bd"/>
</dbReference>
<dbReference type="RefSeq" id="WP_075366311.1">
    <property type="nucleotide sequence ID" value="NZ_MLBF01000039.1"/>
</dbReference>
<dbReference type="InterPro" id="IPR017900">
    <property type="entry name" value="4Fe4S_Fe_S_CS"/>
</dbReference>
<dbReference type="GO" id="GO:0016491">
    <property type="term" value="F:oxidoreductase activity"/>
    <property type="evidence" value="ECO:0007669"/>
    <property type="project" value="InterPro"/>
</dbReference>
<dbReference type="GO" id="GO:0016829">
    <property type="term" value="F:lyase activity"/>
    <property type="evidence" value="ECO:0007669"/>
    <property type="project" value="UniProtKB-KW"/>
</dbReference>